<evidence type="ECO:0000256" key="1">
    <source>
        <dbReference type="SAM" id="MobiDB-lite"/>
    </source>
</evidence>
<proteinExistence type="predicted"/>
<dbReference type="Proteomes" id="UP000826656">
    <property type="component" value="Unassembled WGS sequence"/>
</dbReference>
<gene>
    <name evidence="2" type="ORF">KY290_021768</name>
</gene>
<accession>A0ABQ7V5K9</accession>
<feature type="region of interest" description="Disordered" evidence="1">
    <location>
        <begin position="85"/>
        <end position="118"/>
    </location>
</feature>
<protein>
    <submittedName>
        <fullName evidence="2">Uncharacterized protein</fullName>
    </submittedName>
</protein>
<comment type="caution">
    <text evidence="2">The sequence shown here is derived from an EMBL/GenBank/DDBJ whole genome shotgun (WGS) entry which is preliminary data.</text>
</comment>
<dbReference type="EMBL" id="JAIVGD010000015">
    <property type="protein sequence ID" value="KAH0758275.1"/>
    <property type="molecule type" value="Genomic_DNA"/>
</dbReference>
<feature type="compositionally biased region" description="Polar residues" evidence="1">
    <location>
        <begin position="85"/>
        <end position="103"/>
    </location>
</feature>
<keyword evidence="3" id="KW-1185">Reference proteome</keyword>
<reference evidence="2 3" key="1">
    <citation type="journal article" date="2021" name="bioRxiv">
        <title>Chromosome-scale and haplotype-resolved genome assembly of a tetraploid potato cultivar.</title>
        <authorList>
            <person name="Sun H."/>
            <person name="Jiao W.-B."/>
            <person name="Krause K."/>
            <person name="Campoy J.A."/>
            <person name="Goel M."/>
            <person name="Folz-Donahue K."/>
            <person name="Kukat C."/>
            <person name="Huettel B."/>
            <person name="Schneeberger K."/>
        </authorList>
    </citation>
    <scope>NUCLEOTIDE SEQUENCE [LARGE SCALE GENOMIC DNA]</scope>
    <source>
        <strain evidence="2">SolTubOtavaFocal</strain>
        <tissue evidence="2">Leaves</tissue>
    </source>
</reference>
<evidence type="ECO:0000313" key="3">
    <source>
        <dbReference type="Proteomes" id="UP000826656"/>
    </source>
</evidence>
<name>A0ABQ7V5K9_SOLTU</name>
<organism evidence="2 3">
    <name type="scientific">Solanum tuberosum</name>
    <name type="common">Potato</name>
    <dbReference type="NCBI Taxonomy" id="4113"/>
    <lineage>
        <taxon>Eukaryota</taxon>
        <taxon>Viridiplantae</taxon>
        <taxon>Streptophyta</taxon>
        <taxon>Embryophyta</taxon>
        <taxon>Tracheophyta</taxon>
        <taxon>Spermatophyta</taxon>
        <taxon>Magnoliopsida</taxon>
        <taxon>eudicotyledons</taxon>
        <taxon>Gunneridae</taxon>
        <taxon>Pentapetalae</taxon>
        <taxon>asterids</taxon>
        <taxon>lamiids</taxon>
        <taxon>Solanales</taxon>
        <taxon>Solanaceae</taxon>
        <taxon>Solanoideae</taxon>
        <taxon>Solaneae</taxon>
        <taxon>Solanum</taxon>
    </lineage>
</organism>
<sequence>MWAPAGPQASPISFVITVRGLVTPETRTTANANGFSEDMLGDTFEKGHDVVKGKGKLHEQSSPMLTKQQFNQLVNLLDHIQVQGGTNTSNTAQEDTSNFNSGAVNFAGPFTEEPSGDW</sequence>
<evidence type="ECO:0000313" key="2">
    <source>
        <dbReference type="EMBL" id="KAH0758275.1"/>
    </source>
</evidence>